<feature type="domain" description="Glycoside hydrolase family 9" evidence="11">
    <location>
        <begin position="31"/>
        <end position="490"/>
    </location>
</feature>
<evidence type="ECO:0000256" key="10">
    <source>
        <dbReference type="RuleBase" id="RU361166"/>
    </source>
</evidence>
<evidence type="ECO:0000256" key="6">
    <source>
        <dbReference type="ARBA" id="ARBA00023295"/>
    </source>
</evidence>
<keyword evidence="6 8" id="KW-0326">Glycosidase</keyword>
<dbReference type="PANTHER" id="PTHR22298">
    <property type="entry name" value="ENDO-1,4-BETA-GLUCANASE"/>
    <property type="match status" value="1"/>
</dbReference>
<dbReference type="AlphaFoldDB" id="A0A835IE00"/>
<dbReference type="Proteomes" id="UP000631114">
    <property type="component" value="Unassembled WGS sequence"/>
</dbReference>
<keyword evidence="7 8" id="KW-0624">Polysaccharide degradation</keyword>
<feature type="chain" id="PRO_5033100908" description="Endoglucanase" evidence="10">
    <location>
        <begin position="25"/>
        <end position="500"/>
    </location>
</feature>
<accession>A0A835IE00</accession>
<feature type="active site" evidence="9">
    <location>
        <position position="468"/>
    </location>
</feature>
<organism evidence="12 13">
    <name type="scientific">Coptis chinensis</name>
    <dbReference type="NCBI Taxonomy" id="261450"/>
    <lineage>
        <taxon>Eukaryota</taxon>
        <taxon>Viridiplantae</taxon>
        <taxon>Streptophyta</taxon>
        <taxon>Embryophyta</taxon>
        <taxon>Tracheophyta</taxon>
        <taxon>Spermatophyta</taxon>
        <taxon>Magnoliopsida</taxon>
        <taxon>Ranunculales</taxon>
        <taxon>Ranunculaceae</taxon>
        <taxon>Coptidoideae</taxon>
        <taxon>Coptis</taxon>
    </lineage>
</organism>
<dbReference type="InterPro" id="IPR012341">
    <property type="entry name" value="6hp_glycosidase-like_sf"/>
</dbReference>
<keyword evidence="5 8" id="KW-0119">Carbohydrate metabolism</keyword>
<evidence type="ECO:0000313" key="12">
    <source>
        <dbReference type="EMBL" id="KAF9617180.1"/>
    </source>
</evidence>
<comment type="caution">
    <text evidence="12">The sequence shown here is derived from an EMBL/GenBank/DDBJ whole genome shotgun (WGS) entry which is preliminary data.</text>
</comment>
<gene>
    <name evidence="12" type="ORF">IFM89_034331</name>
</gene>
<evidence type="ECO:0000256" key="4">
    <source>
        <dbReference type="ARBA" id="ARBA00023001"/>
    </source>
</evidence>
<dbReference type="GO" id="GO:0030245">
    <property type="term" value="P:cellulose catabolic process"/>
    <property type="evidence" value="ECO:0007669"/>
    <property type="project" value="UniProtKB-KW"/>
</dbReference>
<keyword evidence="3 8" id="KW-0378">Hydrolase</keyword>
<evidence type="ECO:0000256" key="1">
    <source>
        <dbReference type="ARBA" id="ARBA00000966"/>
    </source>
</evidence>
<evidence type="ECO:0000256" key="2">
    <source>
        <dbReference type="ARBA" id="ARBA00007072"/>
    </source>
</evidence>
<dbReference type="InterPro" id="IPR008928">
    <property type="entry name" value="6-hairpin_glycosidase_sf"/>
</dbReference>
<dbReference type="SUPFAM" id="SSF48208">
    <property type="entry name" value="Six-hairpin glycosidases"/>
    <property type="match status" value="1"/>
</dbReference>
<dbReference type="EMBL" id="JADFTS010000003">
    <property type="protein sequence ID" value="KAF9617180.1"/>
    <property type="molecule type" value="Genomic_DNA"/>
</dbReference>
<keyword evidence="13" id="KW-1185">Reference proteome</keyword>
<feature type="signal peptide" evidence="10">
    <location>
        <begin position="1"/>
        <end position="24"/>
    </location>
</feature>
<dbReference type="EC" id="3.2.1.4" evidence="10"/>
<comment type="catalytic activity">
    <reaction evidence="1 10">
        <text>Endohydrolysis of (1-&gt;4)-beta-D-glucosidic linkages in cellulose, lichenin and cereal beta-D-glucans.</text>
        <dbReference type="EC" id="3.2.1.4"/>
    </reaction>
</comment>
<dbReference type="InterPro" id="IPR033126">
    <property type="entry name" value="Glyco_hydro_9_Asp/Glu_AS"/>
</dbReference>
<name>A0A835IE00_9MAGN</name>
<evidence type="ECO:0000256" key="7">
    <source>
        <dbReference type="ARBA" id="ARBA00023326"/>
    </source>
</evidence>
<reference evidence="12 13" key="1">
    <citation type="submission" date="2020-10" db="EMBL/GenBank/DDBJ databases">
        <title>The Coptis chinensis genome and diversification of protoberbering-type alkaloids.</title>
        <authorList>
            <person name="Wang B."/>
            <person name="Shu S."/>
            <person name="Song C."/>
            <person name="Liu Y."/>
        </authorList>
    </citation>
    <scope>NUCLEOTIDE SEQUENCE [LARGE SCALE GENOMIC DNA]</scope>
    <source>
        <strain evidence="12">HL-2020</strain>
        <tissue evidence="12">Leaf</tissue>
    </source>
</reference>
<evidence type="ECO:0000256" key="9">
    <source>
        <dbReference type="PROSITE-ProRule" id="PRU10060"/>
    </source>
</evidence>
<keyword evidence="10" id="KW-0732">Signal</keyword>
<evidence type="ECO:0000313" key="13">
    <source>
        <dbReference type="Proteomes" id="UP000631114"/>
    </source>
</evidence>
<dbReference type="GO" id="GO:0008810">
    <property type="term" value="F:cellulase activity"/>
    <property type="evidence" value="ECO:0007669"/>
    <property type="project" value="UniProtKB-EC"/>
</dbReference>
<comment type="similarity">
    <text evidence="2 8 10">Belongs to the glycosyl hydrolase 9 (cellulase E) family.</text>
</comment>
<dbReference type="InterPro" id="IPR018221">
    <property type="entry name" value="Glyco_hydro_9_His_AS"/>
</dbReference>
<evidence type="ECO:0000256" key="8">
    <source>
        <dbReference type="PROSITE-ProRule" id="PRU10059"/>
    </source>
</evidence>
<dbReference type="Gene3D" id="1.50.10.10">
    <property type="match status" value="1"/>
</dbReference>
<dbReference type="InterPro" id="IPR001701">
    <property type="entry name" value="Glyco_hydro_9"/>
</dbReference>
<feature type="active site" evidence="9">
    <location>
        <position position="477"/>
    </location>
</feature>
<protein>
    <recommendedName>
        <fullName evidence="10">Endoglucanase</fullName>
        <ecNumber evidence="10">3.2.1.4</ecNumber>
    </recommendedName>
</protein>
<feature type="active site" evidence="8">
    <location>
        <position position="417"/>
    </location>
</feature>
<dbReference type="FunFam" id="1.50.10.10:FF:000020">
    <property type="entry name" value="Endoglucanase"/>
    <property type="match status" value="1"/>
</dbReference>
<keyword evidence="4 10" id="KW-0136">Cellulose degradation</keyword>
<evidence type="ECO:0000256" key="5">
    <source>
        <dbReference type="ARBA" id="ARBA00023277"/>
    </source>
</evidence>
<dbReference type="OrthoDB" id="10257085at2759"/>
<dbReference type="Pfam" id="PF00759">
    <property type="entry name" value="Glyco_hydro_9"/>
    <property type="match status" value="1"/>
</dbReference>
<sequence length="500" mass="55467">MRLSSSFSLVLFLLGVVIILKVDSEQVKPNYADALSKSILFFEGQRSGKLPSSQRMKWRKDSALRDGQDVGVDLTGGYYDAGDNVKFNFPMAFTTTVLAWSVVEFGNSMGSDELVHVTEAVKWGTDYLLKSTSTKNVVYVMVGDPYSDHSCWQRPEDMDTKRTSFFVSDKNPGSEVSAETAAALAASSIIFKTSNPDYSQQLLERAIQVFDFADKNRGSFNDSLGYWLCPFYCDFSGYQDELLWAAAWLYKASKNQSYWDYVVENVHLLGSSRENDKIGEFGWDDKHAGFFVLLASDLIMKGAPANNTFRTAADAFVCTVLPESSTIDVTYSPGGLMFKKGGSNMQHPTALSFLLLIYARYLNHANYKLVDCDGGKATGSQRLIEIANGQVDYILGDNPMNMSYIVGYGDKFPEKIHHRGSSLPSLEQHPEHLGCKDGTLYFQSNKPNPNELTGAVVGGPLPDDTYPDSRKLFVQSEPTTYINAPLVGLLAYFNSPQDLQ</sequence>
<evidence type="ECO:0000256" key="3">
    <source>
        <dbReference type="ARBA" id="ARBA00022801"/>
    </source>
</evidence>
<dbReference type="PROSITE" id="PS00698">
    <property type="entry name" value="GH9_3"/>
    <property type="match status" value="1"/>
</dbReference>
<evidence type="ECO:0000259" key="11">
    <source>
        <dbReference type="Pfam" id="PF00759"/>
    </source>
</evidence>
<proteinExistence type="inferred from homology"/>
<dbReference type="PROSITE" id="PS00592">
    <property type="entry name" value="GH9_2"/>
    <property type="match status" value="1"/>
</dbReference>